<evidence type="ECO:0000256" key="10">
    <source>
        <dbReference type="PIRSR" id="PIRSR605150-3"/>
    </source>
</evidence>
<feature type="transmembrane region" description="Helical" evidence="11">
    <location>
        <begin position="44"/>
        <end position="70"/>
    </location>
</feature>
<dbReference type="Pfam" id="PF03552">
    <property type="entry name" value="Cellulose_synt"/>
    <property type="match status" value="3"/>
</dbReference>
<dbReference type="InterPro" id="IPR005150">
    <property type="entry name" value="Cellulose_synth"/>
</dbReference>
<feature type="transmembrane region" description="Helical" evidence="11">
    <location>
        <begin position="753"/>
        <end position="771"/>
    </location>
</feature>
<reference evidence="12 13" key="1">
    <citation type="submission" date="2019-12" db="EMBL/GenBank/DDBJ databases">
        <authorList>
            <person name="Alioto T."/>
            <person name="Alioto T."/>
            <person name="Gomez Garrido J."/>
        </authorList>
    </citation>
    <scope>NUCLEOTIDE SEQUENCE [LARGE SCALE GENOMIC DNA]</scope>
</reference>
<keyword evidence="4 11" id="KW-0812">Transmembrane</keyword>
<feature type="transmembrane region" description="Helical" evidence="11">
    <location>
        <begin position="722"/>
        <end position="741"/>
    </location>
</feature>
<evidence type="ECO:0000256" key="1">
    <source>
        <dbReference type="ARBA" id="ARBA00004127"/>
    </source>
</evidence>
<keyword evidence="3" id="KW-0808">Transferase</keyword>
<feature type="transmembrane region" description="Helical" evidence="11">
    <location>
        <begin position="560"/>
        <end position="583"/>
    </location>
</feature>
<accession>A0A8S0U4L7</accession>
<feature type="transmembrane region" description="Helical" evidence="11">
    <location>
        <begin position="687"/>
        <end position="710"/>
    </location>
</feature>
<sequence>MASATTNPRLHSLRRLRRRLPNRVFAAVYTFVILALFYHHALTLLHFTTFTTFCISLTMFVSDIILAYMWSTTQSYRMNPVTRQEFPENLEKFLDRKDFPAMDIFICTADPYKEPPINVVNTALSVMAYDYPTEKLSVYLSDDGGSELTLFAFMEAAEFARIWLPFCRESNIIERCPDAYFSSNYAQNPKTLEIKGMYENMKIRVENVVEKGKVSNEYISSELQSQLLSQYRAKDFTRQNHPSIIQVLLNANKDKDNKGQPMPNLVYVSREKRRTSPHQFKAGALNALDKRIETIKMSINVLLYYLFYYKCVEFRLMLGISCFAMKIRVSGIMTNAPIILTLDCDMYSNDPLTPQRVLCYISDKSSRPNLGYIQFPQLYHGLNKADIYASEYKGLFQINPAGMDGLSGPNYVGTGCFFLRRTFFGGPSSPAQPEIPELSPNYIVSKPIMDQKILDQAHHVSGCNYENLTNWGSKMGLKYGSLVEDYYTGYRLQCEGWKSIFCDPKRPAFLGDVPITLIDVLNQNKRWDIGLLEVGFSKYSTLTYGIRTAGILVAQAFGQYAFWGIWCFPITFYAFIPSLTLLYGIPIFPKVSDPWFLAYIFLFLGANGKDCLDFVLAKGTFRRWWSDQRMWHMRGVSSHLFGSIEFITKRLGISTQGFNVTSKVMDDEQSKRYDQGIFEFGVESPMFVTLAMAATLNLMAFFCGGIVQIFKERNLEVFFVQVFIAGFAVLNCLPIYEAMFFRSDKGRMPTRTTIISTLLVGGLCAASSFILKM</sequence>
<evidence type="ECO:0000256" key="3">
    <source>
        <dbReference type="ARBA" id="ARBA00022679"/>
    </source>
</evidence>
<feature type="transmembrane region" description="Helical" evidence="11">
    <location>
        <begin position="595"/>
        <end position="616"/>
    </location>
</feature>
<evidence type="ECO:0000256" key="5">
    <source>
        <dbReference type="ARBA" id="ARBA00022989"/>
    </source>
</evidence>
<dbReference type="Gramene" id="OE9A063302T2">
    <property type="protein sequence ID" value="OE9A063302C2"/>
    <property type="gene ID" value="OE9A063302"/>
</dbReference>
<dbReference type="GO" id="GO:0016760">
    <property type="term" value="F:cellulose synthase (UDP-forming) activity"/>
    <property type="evidence" value="ECO:0007669"/>
    <property type="project" value="InterPro"/>
</dbReference>
<keyword evidence="2" id="KW-0328">Glycosyltransferase</keyword>
<dbReference type="GO" id="GO:0016020">
    <property type="term" value="C:membrane"/>
    <property type="evidence" value="ECO:0007669"/>
    <property type="project" value="InterPro"/>
</dbReference>
<feature type="binding site" evidence="10">
    <location>
        <position position="281"/>
    </location>
    <ligand>
        <name>Mn(2+)</name>
        <dbReference type="ChEBI" id="CHEBI:29035"/>
    </ligand>
</feature>
<evidence type="ECO:0000256" key="6">
    <source>
        <dbReference type="ARBA" id="ARBA00023136"/>
    </source>
</evidence>
<keyword evidence="5 11" id="KW-1133">Transmembrane helix</keyword>
<evidence type="ECO:0000256" key="11">
    <source>
        <dbReference type="SAM" id="Phobius"/>
    </source>
</evidence>
<dbReference type="OrthoDB" id="72851at2759"/>
<feature type="binding site" evidence="9">
    <location>
        <position position="114"/>
    </location>
    <ligand>
        <name>UDP-alpha-D-glucose</name>
        <dbReference type="ChEBI" id="CHEBI:58885"/>
    </ligand>
</feature>
<organism evidence="12 13">
    <name type="scientific">Olea europaea subsp. europaea</name>
    <dbReference type="NCBI Taxonomy" id="158383"/>
    <lineage>
        <taxon>Eukaryota</taxon>
        <taxon>Viridiplantae</taxon>
        <taxon>Streptophyta</taxon>
        <taxon>Embryophyta</taxon>
        <taxon>Tracheophyta</taxon>
        <taxon>Spermatophyta</taxon>
        <taxon>Magnoliopsida</taxon>
        <taxon>eudicotyledons</taxon>
        <taxon>Gunneridae</taxon>
        <taxon>Pentapetalae</taxon>
        <taxon>asterids</taxon>
        <taxon>lamiids</taxon>
        <taxon>Lamiales</taxon>
        <taxon>Oleaceae</taxon>
        <taxon>Oleeae</taxon>
        <taxon>Olea</taxon>
    </lineage>
</organism>
<proteinExistence type="predicted"/>
<keyword evidence="13" id="KW-1185">Reference proteome</keyword>
<dbReference type="GO" id="GO:0071555">
    <property type="term" value="P:cell wall organization"/>
    <property type="evidence" value="ECO:0007669"/>
    <property type="project" value="UniProtKB-KW"/>
</dbReference>
<evidence type="ECO:0000313" key="13">
    <source>
        <dbReference type="Proteomes" id="UP000594638"/>
    </source>
</evidence>
<dbReference type="PANTHER" id="PTHR13301">
    <property type="entry name" value="X-BOX TRANSCRIPTION FACTOR-RELATED"/>
    <property type="match status" value="1"/>
</dbReference>
<evidence type="ECO:0000256" key="9">
    <source>
        <dbReference type="PIRSR" id="PIRSR605150-2"/>
    </source>
</evidence>
<evidence type="ECO:0000256" key="2">
    <source>
        <dbReference type="ARBA" id="ARBA00022676"/>
    </source>
</evidence>
<evidence type="ECO:0000256" key="4">
    <source>
        <dbReference type="ARBA" id="ARBA00022692"/>
    </source>
</evidence>
<dbReference type="InterPro" id="IPR029044">
    <property type="entry name" value="Nucleotide-diphossugar_trans"/>
</dbReference>
<comment type="caution">
    <text evidence="12">The sequence shown here is derived from an EMBL/GenBank/DDBJ whole genome shotgun (WGS) entry which is preliminary data.</text>
</comment>
<comment type="subcellular location">
    <subcellularLocation>
        <location evidence="1">Endomembrane system</location>
        <topology evidence="1">Multi-pass membrane protein</topology>
    </subcellularLocation>
</comment>
<keyword evidence="7" id="KW-0961">Cell wall biogenesis/degradation</keyword>
<evidence type="ECO:0000256" key="8">
    <source>
        <dbReference type="PIRSR" id="PIRSR605150-1"/>
    </source>
</evidence>
<feature type="binding site" evidence="9">
    <location>
        <position position="143"/>
    </location>
    <ligand>
        <name>UDP-alpha-D-glucose</name>
        <dbReference type="ChEBI" id="CHEBI:58885"/>
    </ligand>
</feature>
<dbReference type="Gene3D" id="3.90.550.10">
    <property type="entry name" value="Spore Coat Polysaccharide Biosynthesis Protein SpsA, Chain A"/>
    <property type="match status" value="1"/>
</dbReference>
<dbReference type="EMBL" id="CACTIH010007456">
    <property type="protein sequence ID" value="CAA3013909.1"/>
    <property type="molecule type" value="Genomic_DNA"/>
</dbReference>
<dbReference type="GO" id="GO:0012505">
    <property type="term" value="C:endomembrane system"/>
    <property type="evidence" value="ECO:0007669"/>
    <property type="project" value="UniProtKB-SubCell"/>
</dbReference>
<feature type="transmembrane region" description="Helical" evidence="11">
    <location>
        <begin position="20"/>
        <end position="38"/>
    </location>
</feature>
<feature type="active site" evidence="8">
    <location>
        <position position="485"/>
    </location>
</feature>
<evidence type="ECO:0000256" key="7">
    <source>
        <dbReference type="ARBA" id="ARBA00023316"/>
    </source>
</evidence>
<dbReference type="Proteomes" id="UP000594638">
    <property type="component" value="Unassembled WGS sequence"/>
</dbReference>
<name>A0A8S0U4L7_OLEEU</name>
<dbReference type="AlphaFoldDB" id="A0A8S0U4L7"/>
<evidence type="ECO:0000313" key="12">
    <source>
        <dbReference type="EMBL" id="CAA3013909.1"/>
    </source>
</evidence>
<feature type="binding site" evidence="9">
    <location>
        <position position="113"/>
    </location>
    <ligand>
        <name>UDP-alpha-D-glucose</name>
        <dbReference type="ChEBI" id="CHEBI:58885"/>
    </ligand>
</feature>
<keyword evidence="6 11" id="KW-0472">Membrane</keyword>
<dbReference type="GO" id="GO:0030244">
    <property type="term" value="P:cellulose biosynthetic process"/>
    <property type="evidence" value="ECO:0007669"/>
    <property type="project" value="InterPro"/>
</dbReference>
<feature type="binding site" evidence="10">
    <location>
        <position position="343"/>
    </location>
    <ligand>
        <name>Mn(2+)</name>
        <dbReference type="ChEBI" id="CHEBI:29035"/>
    </ligand>
</feature>
<gene>
    <name evidence="12" type="ORF">OLEA9_A063302</name>
</gene>
<protein>
    <submittedName>
        <fullName evidence="12">Cellulose synthase G3</fullName>
    </submittedName>
</protein>
<dbReference type="SUPFAM" id="SSF53448">
    <property type="entry name" value="Nucleotide-diphospho-sugar transferases"/>
    <property type="match status" value="1"/>
</dbReference>
<feature type="active site" evidence="8">
    <location>
        <position position="143"/>
    </location>
</feature>